<dbReference type="PANTHER" id="PTHR30050:SF5">
    <property type="entry name" value="DNAA REGULATORY INACTIVATOR HDA"/>
    <property type="match status" value="1"/>
</dbReference>
<dbReference type="InterPro" id="IPR027417">
    <property type="entry name" value="P-loop_NTPase"/>
</dbReference>
<evidence type="ECO:0000259" key="1">
    <source>
        <dbReference type="Pfam" id="PF22688"/>
    </source>
</evidence>
<dbReference type="Gene3D" id="1.10.8.60">
    <property type="match status" value="1"/>
</dbReference>
<dbReference type="AlphaFoldDB" id="A0A7G5IHS3"/>
<dbReference type="GO" id="GO:0005886">
    <property type="term" value="C:plasma membrane"/>
    <property type="evidence" value="ECO:0007669"/>
    <property type="project" value="TreeGrafter"/>
</dbReference>
<dbReference type="PANTHER" id="PTHR30050">
    <property type="entry name" value="CHROMOSOMAL REPLICATION INITIATOR PROTEIN DNAA"/>
    <property type="match status" value="1"/>
</dbReference>
<protein>
    <submittedName>
        <fullName evidence="2">Chromosomal replication initiator DnaA</fullName>
    </submittedName>
</protein>
<dbReference type="KEGG" id="sand:H3309_16750"/>
<dbReference type="GO" id="GO:0006270">
    <property type="term" value="P:DNA replication initiation"/>
    <property type="evidence" value="ECO:0007669"/>
    <property type="project" value="TreeGrafter"/>
</dbReference>
<gene>
    <name evidence="2" type="ORF">H3309_16750</name>
</gene>
<dbReference type="Gene3D" id="3.40.50.300">
    <property type="entry name" value="P-loop containing nucleotide triphosphate hydrolases"/>
    <property type="match status" value="2"/>
</dbReference>
<dbReference type="EMBL" id="CP059851">
    <property type="protein sequence ID" value="QMW22915.1"/>
    <property type="molecule type" value="Genomic_DNA"/>
</dbReference>
<keyword evidence="3" id="KW-1185">Reference proteome</keyword>
<sequence length="200" mass="21605">MSGQMALPLGWQAARTQATFLVSPANADAVRYLDAWATWPLPVALLVGPAGSGKSHLAAIFARRANARLWDDADRSGSDEALFHAWNDAVADRRPLLLTARSAPADWHLALPDLRSRLAATPLVRIHPPDDALLAGLFEKLFRDRGIEVPPELTHYVTTRIERSFEAVARAVAALDAASLAGQRPLTIPLARTVLVEAGL</sequence>
<organism evidence="2 3">
    <name type="scientific">Sandaracinobacteroides saxicola</name>
    <dbReference type="NCBI Taxonomy" id="2759707"/>
    <lineage>
        <taxon>Bacteria</taxon>
        <taxon>Pseudomonadati</taxon>
        <taxon>Pseudomonadota</taxon>
        <taxon>Alphaproteobacteria</taxon>
        <taxon>Sphingomonadales</taxon>
        <taxon>Sphingosinicellaceae</taxon>
        <taxon>Sandaracinobacteroides</taxon>
    </lineage>
</organism>
<accession>A0A7G5IHS3</accession>
<dbReference type="RefSeq" id="WP_182296254.1">
    <property type="nucleotide sequence ID" value="NZ_CP059851.1"/>
</dbReference>
<feature type="domain" description="Hda lid" evidence="1">
    <location>
        <begin position="143"/>
        <end position="195"/>
    </location>
</feature>
<name>A0A7G5IHS3_9SPHN</name>
<reference evidence="2 3" key="1">
    <citation type="submission" date="2020-07" db="EMBL/GenBank/DDBJ databases">
        <title>Complete genome sequence for Sandaracinobacter sp. M6.</title>
        <authorList>
            <person name="Tang Y."/>
            <person name="Liu Q."/>
            <person name="Guo Z."/>
            <person name="Lei P."/>
            <person name="Huang B."/>
        </authorList>
    </citation>
    <scope>NUCLEOTIDE SEQUENCE [LARGE SCALE GENOMIC DNA]</scope>
    <source>
        <strain evidence="2 3">M6</strain>
    </source>
</reference>
<dbReference type="SUPFAM" id="SSF52540">
    <property type="entry name" value="P-loop containing nucleoside triphosphate hydrolases"/>
    <property type="match status" value="1"/>
</dbReference>
<evidence type="ECO:0000313" key="2">
    <source>
        <dbReference type="EMBL" id="QMW22915.1"/>
    </source>
</evidence>
<evidence type="ECO:0000313" key="3">
    <source>
        <dbReference type="Proteomes" id="UP000515292"/>
    </source>
</evidence>
<dbReference type="Proteomes" id="UP000515292">
    <property type="component" value="Chromosome"/>
</dbReference>
<dbReference type="InterPro" id="IPR055199">
    <property type="entry name" value="Hda_lid"/>
</dbReference>
<dbReference type="Pfam" id="PF22688">
    <property type="entry name" value="Hda_lid"/>
    <property type="match status" value="1"/>
</dbReference>
<dbReference type="GO" id="GO:0003688">
    <property type="term" value="F:DNA replication origin binding"/>
    <property type="evidence" value="ECO:0007669"/>
    <property type="project" value="TreeGrafter"/>
</dbReference>
<proteinExistence type="predicted"/>